<organism evidence="1">
    <name type="scientific">marine sediment metagenome</name>
    <dbReference type="NCBI Taxonomy" id="412755"/>
    <lineage>
        <taxon>unclassified sequences</taxon>
        <taxon>metagenomes</taxon>
        <taxon>ecological metagenomes</taxon>
    </lineage>
</organism>
<dbReference type="EMBL" id="LAZR01023391">
    <property type="protein sequence ID" value="KKL78645.1"/>
    <property type="molecule type" value="Genomic_DNA"/>
</dbReference>
<proteinExistence type="predicted"/>
<sequence length="101" mass="11606">MILVERTKHAEVLTALLKAKSIRCEYVVGSVDVDTGPLQKGKRKKKRQIPEKVRERITDDFMAGRLQALVATYDLLKEGFNHRPLNRLFFASPLRWRGSVV</sequence>
<evidence type="ECO:0008006" key="2">
    <source>
        <dbReference type="Google" id="ProtNLM"/>
    </source>
</evidence>
<name>A0A0F9HAB7_9ZZZZ</name>
<protein>
    <recommendedName>
        <fullName evidence="2">Helicase C-terminal domain-containing protein</fullName>
    </recommendedName>
</protein>
<dbReference type="InterPro" id="IPR027417">
    <property type="entry name" value="P-loop_NTPase"/>
</dbReference>
<evidence type="ECO:0000313" key="1">
    <source>
        <dbReference type="EMBL" id="KKL78645.1"/>
    </source>
</evidence>
<accession>A0A0F9HAB7</accession>
<reference evidence="1" key="1">
    <citation type="journal article" date="2015" name="Nature">
        <title>Complex archaea that bridge the gap between prokaryotes and eukaryotes.</title>
        <authorList>
            <person name="Spang A."/>
            <person name="Saw J.H."/>
            <person name="Jorgensen S.L."/>
            <person name="Zaremba-Niedzwiedzka K."/>
            <person name="Martijn J."/>
            <person name="Lind A.E."/>
            <person name="van Eijk R."/>
            <person name="Schleper C."/>
            <person name="Guy L."/>
            <person name="Ettema T.J."/>
        </authorList>
    </citation>
    <scope>NUCLEOTIDE SEQUENCE</scope>
</reference>
<gene>
    <name evidence="1" type="ORF">LCGC14_2022740</name>
</gene>
<dbReference type="Gene3D" id="3.40.50.300">
    <property type="entry name" value="P-loop containing nucleotide triphosphate hydrolases"/>
    <property type="match status" value="1"/>
</dbReference>
<comment type="caution">
    <text evidence="1">The sequence shown here is derived from an EMBL/GenBank/DDBJ whole genome shotgun (WGS) entry which is preliminary data.</text>
</comment>
<feature type="non-terminal residue" evidence="1">
    <location>
        <position position="101"/>
    </location>
</feature>
<dbReference type="AlphaFoldDB" id="A0A0F9HAB7"/>
<dbReference type="SUPFAM" id="SSF52540">
    <property type="entry name" value="P-loop containing nucleoside triphosphate hydrolases"/>
    <property type="match status" value="1"/>
</dbReference>